<dbReference type="GO" id="GO:0016020">
    <property type="term" value="C:membrane"/>
    <property type="evidence" value="ECO:0007669"/>
    <property type="project" value="UniProtKB-SubCell"/>
</dbReference>
<keyword evidence="4 6" id="KW-1133">Transmembrane helix</keyword>
<dbReference type="GO" id="GO:0043683">
    <property type="term" value="P:type IV pilus assembly"/>
    <property type="evidence" value="ECO:0007669"/>
    <property type="project" value="InterPro"/>
</dbReference>
<keyword evidence="5 6" id="KW-0472">Membrane</keyword>
<accession>A0A8J3B0E4</accession>
<evidence type="ECO:0000256" key="2">
    <source>
        <dbReference type="ARBA" id="ARBA00022481"/>
    </source>
</evidence>
<comment type="caution">
    <text evidence="7">The sequence shown here is derived from an EMBL/GenBank/DDBJ whole genome shotgun (WGS) entry which is preliminary data.</text>
</comment>
<evidence type="ECO:0000256" key="1">
    <source>
        <dbReference type="ARBA" id="ARBA00004167"/>
    </source>
</evidence>
<dbReference type="PROSITE" id="PS00409">
    <property type="entry name" value="PROKAR_NTER_METHYL"/>
    <property type="match status" value="1"/>
</dbReference>
<dbReference type="EMBL" id="BMDI01000004">
    <property type="protein sequence ID" value="GGI21680.1"/>
    <property type="molecule type" value="Genomic_DNA"/>
</dbReference>
<dbReference type="Gene3D" id="3.30.700.10">
    <property type="entry name" value="Glycoprotein, Type 4 Pilin"/>
    <property type="match status" value="1"/>
</dbReference>
<dbReference type="Pfam" id="PF07963">
    <property type="entry name" value="N_methyl"/>
    <property type="match status" value="1"/>
</dbReference>
<dbReference type="InterPro" id="IPR012902">
    <property type="entry name" value="N_methyl_site"/>
</dbReference>
<dbReference type="Pfam" id="PF16732">
    <property type="entry name" value="ComP_DUS"/>
    <property type="match status" value="1"/>
</dbReference>
<comment type="subcellular location">
    <subcellularLocation>
        <location evidence="1">Membrane</location>
        <topology evidence="1">Single-pass membrane protein</topology>
    </subcellularLocation>
</comment>
<dbReference type="PANTHER" id="PTHR30093:SF44">
    <property type="entry name" value="TYPE II SECRETION SYSTEM CORE PROTEIN G"/>
    <property type="match status" value="1"/>
</dbReference>
<dbReference type="Proteomes" id="UP000642180">
    <property type="component" value="Unassembled WGS sequence"/>
</dbReference>
<keyword evidence="3 6" id="KW-0812">Transmembrane</keyword>
<dbReference type="AlphaFoldDB" id="A0A8J3B0E4"/>
<gene>
    <name evidence="7" type="ORF">GCM10008066_30260</name>
</gene>
<evidence type="ECO:0000313" key="8">
    <source>
        <dbReference type="Proteomes" id="UP000642180"/>
    </source>
</evidence>
<protein>
    <recommendedName>
        <fullName evidence="9">Prepilin-type N-terminal cleavage/methylation domain-containing protein</fullName>
    </recommendedName>
</protein>
<dbReference type="PANTHER" id="PTHR30093">
    <property type="entry name" value="GENERAL SECRETION PATHWAY PROTEIN G"/>
    <property type="match status" value="1"/>
</dbReference>
<evidence type="ECO:0008006" key="9">
    <source>
        <dbReference type="Google" id="ProtNLM"/>
    </source>
</evidence>
<feature type="transmembrane region" description="Helical" evidence="6">
    <location>
        <begin position="54"/>
        <end position="78"/>
    </location>
</feature>
<dbReference type="SUPFAM" id="SSF54523">
    <property type="entry name" value="Pili subunits"/>
    <property type="match status" value="1"/>
</dbReference>
<keyword evidence="8" id="KW-1185">Reference proteome</keyword>
<dbReference type="InterPro" id="IPR031982">
    <property type="entry name" value="PilE-like"/>
</dbReference>
<proteinExistence type="predicted"/>
<sequence>MRLFCHKATHQAVVSFFSQYYLLKSKIALQPARHIAMTTSSYVRRPRGFRQMAGFTLIELMVVIAIVAILAAIALPAYQQYIAKSRARVASADLVALSMVMENRFQKTLAYPTRSSAALANSPASRTGADVTNFSGWVPASSSSHYQFTVESTASTYTLTAATPSGVSPSCTLTLTEGNVRNASSCSILGAW</sequence>
<evidence type="ECO:0000313" key="7">
    <source>
        <dbReference type="EMBL" id="GGI21680.1"/>
    </source>
</evidence>
<organism evidence="7 8">
    <name type="scientific">Oxalicibacterium faecigallinarum</name>
    <dbReference type="NCBI Taxonomy" id="573741"/>
    <lineage>
        <taxon>Bacteria</taxon>
        <taxon>Pseudomonadati</taxon>
        <taxon>Pseudomonadota</taxon>
        <taxon>Betaproteobacteria</taxon>
        <taxon>Burkholderiales</taxon>
        <taxon>Oxalobacteraceae</taxon>
        <taxon>Oxalicibacterium</taxon>
    </lineage>
</organism>
<keyword evidence="2" id="KW-0488">Methylation</keyword>
<name>A0A8J3B0E4_9BURK</name>
<evidence type="ECO:0000256" key="6">
    <source>
        <dbReference type="SAM" id="Phobius"/>
    </source>
</evidence>
<evidence type="ECO:0000256" key="4">
    <source>
        <dbReference type="ARBA" id="ARBA00022989"/>
    </source>
</evidence>
<dbReference type="NCBIfam" id="TIGR02532">
    <property type="entry name" value="IV_pilin_GFxxxE"/>
    <property type="match status" value="1"/>
</dbReference>
<dbReference type="InterPro" id="IPR045584">
    <property type="entry name" value="Pilin-like"/>
</dbReference>
<evidence type="ECO:0000256" key="3">
    <source>
        <dbReference type="ARBA" id="ARBA00022692"/>
    </source>
</evidence>
<evidence type="ECO:0000256" key="5">
    <source>
        <dbReference type="ARBA" id="ARBA00023136"/>
    </source>
</evidence>
<reference evidence="8" key="1">
    <citation type="journal article" date="2019" name="Int. J. Syst. Evol. Microbiol.">
        <title>The Global Catalogue of Microorganisms (GCM) 10K type strain sequencing project: providing services to taxonomists for standard genome sequencing and annotation.</title>
        <authorList>
            <consortium name="The Broad Institute Genomics Platform"/>
            <consortium name="The Broad Institute Genome Sequencing Center for Infectious Disease"/>
            <person name="Wu L."/>
            <person name="Ma J."/>
        </authorList>
    </citation>
    <scope>NUCLEOTIDE SEQUENCE [LARGE SCALE GENOMIC DNA]</scope>
    <source>
        <strain evidence="8">CCM 2767</strain>
    </source>
</reference>